<accession>A0ABV4HQA6</accession>
<dbReference type="InterPro" id="IPR012334">
    <property type="entry name" value="Pectin_lyas_fold"/>
</dbReference>
<dbReference type="RefSeq" id="WP_370564435.1">
    <property type="nucleotide sequence ID" value="NZ_JBFWIB010000008.1"/>
</dbReference>
<evidence type="ECO:0000313" key="2">
    <source>
        <dbReference type="Proteomes" id="UP001566331"/>
    </source>
</evidence>
<evidence type="ECO:0000313" key="1">
    <source>
        <dbReference type="EMBL" id="MEZ0474773.1"/>
    </source>
</evidence>
<comment type="caution">
    <text evidence="1">The sequence shown here is derived from an EMBL/GenBank/DDBJ whole genome shotgun (WGS) entry which is preliminary data.</text>
</comment>
<sequence>MAPNGADTRSGLSEAQAVKTLGRVQAILQQTQPVDEVEVHIAPGTYLGQEVAWTYYNGKPITFTPKGFSDEVPVFDGQNGATWFALRASGGRMTNLRFRHLRIQNYGTAVSFNGNRNDLDGWNGGNELLEMYFYNIGGSFSASRSTAAVRLVNSRNNVIVDSMFQNVLDPPPATTAAHLHPIYAAHYAHDNLIYGNVFINAVGDPVKFRDASNNNRVLNNSFVKTGYFSFYQESYCEPSRPDCTKPAPECPSQGNEFRNNTLYGGYYGAVVPWMVHGAEQPPECAPPTLPRLQASANLSPSATFVSQSVPSTMIAGQTYSVSVTMRNDSGDHSWKSSEGFYLRTSNPPHQNVWGLGKVAVPGTVAPGAAATFNFTVRAPSTPGSYPFRWRLHDYGVTWVGQPSANLTIQVTAAPQIPPPCNPGPELCP</sequence>
<protein>
    <recommendedName>
        <fullName evidence="3">Next to BRCA1 central domain-containing protein</fullName>
    </recommendedName>
</protein>
<name>A0ABV4HQA6_9GAMM</name>
<dbReference type="Proteomes" id="UP001566331">
    <property type="component" value="Unassembled WGS sequence"/>
</dbReference>
<reference evidence="1 2" key="1">
    <citation type="submission" date="2024-07" db="EMBL/GenBank/DDBJ databases">
        <title>Luteimonas salilacus sp. nov., isolated from the shore soil of Salt Lake in Tibet of China.</title>
        <authorList>
            <person name="Zhang X."/>
            <person name="Li A."/>
        </authorList>
    </citation>
    <scope>NUCLEOTIDE SEQUENCE [LARGE SCALE GENOMIC DNA]</scope>
    <source>
        <strain evidence="1 2">B3-2-R+30</strain>
    </source>
</reference>
<dbReference type="EMBL" id="JBFWIC010000010">
    <property type="protein sequence ID" value="MEZ0474773.1"/>
    <property type="molecule type" value="Genomic_DNA"/>
</dbReference>
<dbReference type="Gene3D" id="2.60.40.10">
    <property type="entry name" value="Immunoglobulins"/>
    <property type="match status" value="1"/>
</dbReference>
<dbReference type="Gene3D" id="2.160.20.10">
    <property type="entry name" value="Single-stranded right-handed beta-helix, Pectin lyase-like"/>
    <property type="match status" value="1"/>
</dbReference>
<keyword evidence="2" id="KW-1185">Reference proteome</keyword>
<evidence type="ECO:0008006" key="3">
    <source>
        <dbReference type="Google" id="ProtNLM"/>
    </source>
</evidence>
<proteinExistence type="predicted"/>
<organism evidence="1 2">
    <name type="scientific">Luteimonas salinilitoris</name>
    <dbReference type="NCBI Taxonomy" id="3237697"/>
    <lineage>
        <taxon>Bacteria</taxon>
        <taxon>Pseudomonadati</taxon>
        <taxon>Pseudomonadota</taxon>
        <taxon>Gammaproteobacteria</taxon>
        <taxon>Lysobacterales</taxon>
        <taxon>Lysobacteraceae</taxon>
        <taxon>Luteimonas</taxon>
    </lineage>
</organism>
<dbReference type="SUPFAM" id="SSF51126">
    <property type="entry name" value="Pectin lyase-like"/>
    <property type="match status" value="1"/>
</dbReference>
<gene>
    <name evidence="1" type="ORF">AB6713_09090</name>
</gene>
<dbReference type="InterPro" id="IPR011050">
    <property type="entry name" value="Pectin_lyase_fold/virulence"/>
</dbReference>
<dbReference type="InterPro" id="IPR013783">
    <property type="entry name" value="Ig-like_fold"/>
</dbReference>